<evidence type="ECO:0000256" key="5">
    <source>
        <dbReference type="ARBA" id="ARBA00022691"/>
    </source>
</evidence>
<feature type="binding site" evidence="9">
    <location>
        <position position="166"/>
    </location>
    <ligand>
        <name>S-adenosyl-L-methionine</name>
        <dbReference type="ChEBI" id="CHEBI:59789"/>
    </ligand>
</feature>
<evidence type="ECO:0000259" key="10">
    <source>
        <dbReference type="Pfam" id="PF08704"/>
    </source>
</evidence>
<keyword evidence="5 8" id="KW-0949">S-adenosyl-L-methionine</keyword>
<dbReference type="FunFam" id="3.40.50.150:FF:000659">
    <property type="entry name" value="tRNA (adenine(58)-N(1))-methyltransferase"/>
    <property type="match status" value="1"/>
</dbReference>
<feature type="domain" description="tRNA (adenine(58)-N(1))-methyltransferase catalytic subunit TRM61 C-terminal" evidence="10">
    <location>
        <begin position="62"/>
        <end position="250"/>
    </location>
</feature>
<dbReference type="InterPro" id="IPR029063">
    <property type="entry name" value="SAM-dependent_MTases_sf"/>
</dbReference>
<dbReference type="VEuPathDB" id="AmoebaDB:EHI_039210"/>
<organism evidence="11 12">
    <name type="scientific">Entamoeba histolytica</name>
    <dbReference type="NCBI Taxonomy" id="5759"/>
    <lineage>
        <taxon>Eukaryota</taxon>
        <taxon>Amoebozoa</taxon>
        <taxon>Evosea</taxon>
        <taxon>Archamoebae</taxon>
        <taxon>Mastigamoebida</taxon>
        <taxon>Entamoebidae</taxon>
        <taxon>Entamoeba</taxon>
    </lineage>
</organism>
<comment type="catalytic activity">
    <reaction evidence="8">
        <text>adenosine(58) in tRNA + S-adenosyl-L-methionine = N(1)-methyladenosine(58) in tRNA + S-adenosyl-L-homocysteine + H(+)</text>
        <dbReference type="Rhea" id="RHEA:43152"/>
        <dbReference type="Rhea" id="RHEA-COMP:10365"/>
        <dbReference type="Rhea" id="RHEA-COMP:10366"/>
        <dbReference type="ChEBI" id="CHEBI:15378"/>
        <dbReference type="ChEBI" id="CHEBI:57856"/>
        <dbReference type="ChEBI" id="CHEBI:59789"/>
        <dbReference type="ChEBI" id="CHEBI:74411"/>
        <dbReference type="ChEBI" id="CHEBI:74491"/>
        <dbReference type="EC" id="2.1.1.220"/>
    </reaction>
</comment>
<dbReference type="AlphaFoldDB" id="A0A5K1U7E7"/>
<dbReference type="PIRSF" id="PIRSF017269">
    <property type="entry name" value="GCD14"/>
    <property type="match status" value="1"/>
</dbReference>
<evidence type="ECO:0000256" key="2">
    <source>
        <dbReference type="ARBA" id="ARBA00012796"/>
    </source>
</evidence>
<comment type="caution">
    <text evidence="11">The sequence shown here is derived from an EMBL/GenBank/DDBJ whole genome shotgun (WGS) entry which is preliminary data.</text>
</comment>
<comment type="subcellular location">
    <subcellularLocation>
        <location evidence="1">Nucleus</location>
    </subcellularLocation>
</comment>
<evidence type="ECO:0000256" key="8">
    <source>
        <dbReference type="PIRNR" id="PIRNR017269"/>
    </source>
</evidence>
<evidence type="ECO:0000256" key="1">
    <source>
        <dbReference type="ARBA" id="ARBA00004123"/>
    </source>
</evidence>
<dbReference type="Proteomes" id="UP000078387">
    <property type="component" value="Unassembled WGS sequence"/>
</dbReference>
<dbReference type="EMBL" id="BDEQ01000001">
    <property type="protein sequence ID" value="GAT97838.1"/>
    <property type="molecule type" value="Genomic_DNA"/>
</dbReference>
<feature type="binding site" evidence="9">
    <location>
        <begin position="112"/>
        <end position="115"/>
    </location>
    <ligand>
        <name>S-adenosyl-L-methionine</name>
        <dbReference type="ChEBI" id="CHEBI:59789"/>
    </ligand>
</feature>
<dbReference type="PANTHER" id="PTHR12133:SF2">
    <property type="entry name" value="TRNA (ADENINE(58)-N(1))-METHYLTRANSFERASE CATALYTIC SUBUNIT TRMT61A"/>
    <property type="match status" value="1"/>
</dbReference>
<dbReference type="VEuPathDB" id="AmoebaDB:KM1_208700"/>
<dbReference type="Pfam" id="PF08704">
    <property type="entry name" value="GCD14"/>
    <property type="match status" value="1"/>
</dbReference>
<dbReference type="PROSITE" id="PS51620">
    <property type="entry name" value="SAM_TRM61"/>
    <property type="match status" value="1"/>
</dbReference>
<accession>A0A5K1U7E7</accession>
<evidence type="ECO:0000256" key="4">
    <source>
        <dbReference type="ARBA" id="ARBA00022679"/>
    </source>
</evidence>
<dbReference type="GO" id="GO:0031515">
    <property type="term" value="C:tRNA (m1A) methyltransferase complex"/>
    <property type="evidence" value="ECO:0007669"/>
    <property type="project" value="UniProtKB-UniRule"/>
</dbReference>
<sequence length="285" mass="32049">MNPTEDIIKEGDTVVMFGSRNQYEIIQVSKGKQYHCKYGIYPHESLIGKHYGDDISSKDNKGHMYALALTPSLYTTVLQHRTQVLYHETISPVLSYFDITPNSIIVESGTGSGCLSAAFGSRLQFGNEQGKGHLYTFEFHEQRKIKAEEDFKMLGLDKVITVVLRDVVQNGFLVEGLLHEQEADCVFLDLPNVYEAITHAYNILRVGGKICCFCPCIEQIQKSCQELRKDGRFTNLLTKENVIRPYSIKGVGKRSDDCMSSEILCCPTKTIKGHVGYVTFAIKAK</sequence>
<proteinExistence type="inferred from homology"/>
<dbReference type="VEuPathDB" id="AmoebaDB:EHI5A_156990"/>
<dbReference type="GO" id="GO:0005634">
    <property type="term" value="C:nucleus"/>
    <property type="evidence" value="ECO:0007669"/>
    <property type="project" value="UniProtKB-SubCell"/>
</dbReference>
<evidence type="ECO:0000256" key="6">
    <source>
        <dbReference type="ARBA" id="ARBA00022694"/>
    </source>
</evidence>
<keyword evidence="6 8" id="KW-0819">tRNA processing</keyword>
<feature type="binding site" evidence="9">
    <location>
        <position position="189"/>
    </location>
    <ligand>
        <name>S-adenosyl-L-methionine</name>
        <dbReference type="ChEBI" id="CHEBI:59789"/>
    </ligand>
</feature>
<name>A0A5K1U7E7_ENTHI</name>
<keyword evidence="4 8" id="KW-0808">Transferase</keyword>
<dbReference type="GO" id="GO:0030488">
    <property type="term" value="P:tRNA methylation"/>
    <property type="evidence" value="ECO:0007669"/>
    <property type="project" value="InterPro"/>
</dbReference>
<dbReference type="GO" id="GO:0160107">
    <property type="term" value="F:tRNA (adenine(58)-N1)-methyltransferase activity"/>
    <property type="evidence" value="ECO:0007669"/>
    <property type="project" value="UniProtKB-EC"/>
</dbReference>
<dbReference type="OMA" id="RPDHRMI"/>
<keyword evidence="3 8" id="KW-0489">Methyltransferase</keyword>
<dbReference type="PANTHER" id="PTHR12133">
    <property type="entry name" value="TRNA (ADENINE(58)-N(1))-METHYLTRANSFERASE"/>
    <property type="match status" value="1"/>
</dbReference>
<protein>
    <recommendedName>
        <fullName evidence="2 8">tRNA (adenine(58)-N(1))-methyltransferase</fullName>
        <ecNumber evidence="2 8">2.1.1.220</ecNumber>
    </recommendedName>
</protein>
<dbReference type="Gene3D" id="3.40.50.150">
    <property type="entry name" value="Vaccinia Virus protein VP39"/>
    <property type="match status" value="1"/>
</dbReference>
<evidence type="ECO:0000313" key="12">
    <source>
        <dbReference type="Proteomes" id="UP000078387"/>
    </source>
</evidence>
<dbReference type="EC" id="2.1.1.220" evidence="2 8"/>
<dbReference type="Gene3D" id="3.10.330.20">
    <property type="match status" value="1"/>
</dbReference>
<evidence type="ECO:0000256" key="3">
    <source>
        <dbReference type="ARBA" id="ARBA00022603"/>
    </source>
</evidence>
<evidence type="ECO:0000313" key="11">
    <source>
        <dbReference type="EMBL" id="GAT97838.1"/>
    </source>
</evidence>
<feature type="binding site" evidence="9">
    <location>
        <position position="138"/>
    </location>
    <ligand>
        <name>S-adenosyl-L-methionine</name>
        <dbReference type="ChEBI" id="CHEBI:59789"/>
    </ligand>
</feature>
<evidence type="ECO:0000256" key="7">
    <source>
        <dbReference type="ARBA" id="ARBA00023242"/>
    </source>
</evidence>
<gene>
    <name evidence="11" type="ORF">CL6EHI_039210</name>
</gene>
<dbReference type="InterPro" id="IPR014816">
    <property type="entry name" value="tRNA_MeTrfase_Gcd14"/>
</dbReference>
<dbReference type="SUPFAM" id="SSF53335">
    <property type="entry name" value="S-adenosyl-L-methionine-dependent methyltransferases"/>
    <property type="match status" value="1"/>
</dbReference>
<dbReference type="Pfam" id="PF14801">
    <property type="entry name" value="TrmI-like_N"/>
    <property type="match status" value="1"/>
</dbReference>
<keyword evidence="7" id="KW-0539">Nucleus</keyword>
<dbReference type="InterPro" id="IPR049470">
    <property type="entry name" value="TRM61_C"/>
</dbReference>
<evidence type="ECO:0000256" key="9">
    <source>
        <dbReference type="PIRSR" id="PIRSR017269-1"/>
    </source>
</evidence>
<reference evidence="11 12" key="1">
    <citation type="submission" date="2016-05" db="EMBL/GenBank/DDBJ databases">
        <title>First whole genome sequencing of Entamoeba histolytica HM1:IMSS-clone-6.</title>
        <authorList>
            <person name="Mukherjee Avik.K."/>
            <person name="Izumyama S."/>
            <person name="Nakada-Tsukui K."/>
            <person name="Nozaki T."/>
        </authorList>
    </citation>
    <scope>NUCLEOTIDE SEQUENCE [LARGE SCALE GENOMIC DNA]</scope>
    <source>
        <strain evidence="11 12">HM1:IMSS clone 6</strain>
    </source>
</reference>
<comment type="similarity">
    <text evidence="8">Belongs to the class I-like SAM-binding methyltransferase superfamily. TRM61 family.</text>
</comment>